<protein>
    <submittedName>
        <fullName evidence="10">Peptidoglycan-binding protein</fullName>
    </submittedName>
</protein>
<dbReference type="GO" id="GO:0071972">
    <property type="term" value="F:peptidoglycan L,D-transpeptidase activity"/>
    <property type="evidence" value="ECO:0007669"/>
    <property type="project" value="TreeGrafter"/>
</dbReference>
<proteinExistence type="predicted"/>
<dbReference type="InterPro" id="IPR038063">
    <property type="entry name" value="Transpep_catalytic_dom"/>
</dbReference>
<keyword evidence="5 6" id="KW-0961">Cell wall biogenesis/degradation</keyword>
<keyword evidence="2" id="KW-0808">Transferase</keyword>
<dbReference type="InterPro" id="IPR050979">
    <property type="entry name" value="LD-transpeptidase"/>
</dbReference>
<gene>
    <name evidence="10" type="ORF">CPZ25_010010</name>
</gene>
<dbReference type="CDD" id="cd16913">
    <property type="entry name" value="YkuD_like"/>
    <property type="match status" value="1"/>
</dbReference>
<dbReference type="GO" id="GO:0008360">
    <property type="term" value="P:regulation of cell shape"/>
    <property type="evidence" value="ECO:0007669"/>
    <property type="project" value="UniProtKB-UniRule"/>
</dbReference>
<dbReference type="SUPFAM" id="SSF143985">
    <property type="entry name" value="L,D-transpeptidase pre-catalytic domain-like"/>
    <property type="match status" value="1"/>
</dbReference>
<dbReference type="Pfam" id="PF03734">
    <property type="entry name" value="YkuD"/>
    <property type="match status" value="1"/>
</dbReference>
<feature type="region of interest" description="Disordered" evidence="7">
    <location>
        <begin position="1"/>
        <end position="99"/>
    </location>
</feature>
<dbReference type="GO" id="GO:0016740">
    <property type="term" value="F:transferase activity"/>
    <property type="evidence" value="ECO:0007669"/>
    <property type="project" value="UniProtKB-KW"/>
</dbReference>
<dbReference type="UniPathway" id="UPA00219"/>
<dbReference type="InterPro" id="IPR022029">
    <property type="entry name" value="YoaR-like_PG-bd"/>
</dbReference>
<evidence type="ECO:0000256" key="7">
    <source>
        <dbReference type="SAM" id="MobiDB-lite"/>
    </source>
</evidence>
<evidence type="ECO:0000256" key="3">
    <source>
        <dbReference type="ARBA" id="ARBA00022960"/>
    </source>
</evidence>
<evidence type="ECO:0000256" key="5">
    <source>
        <dbReference type="ARBA" id="ARBA00023316"/>
    </source>
</evidence>
<evidence type="ECO:0000256" key="6">
    <source>
        <dbReference type="PROSITE-ProRule" id="PRU01373"/>
    </source>
</evidence>
<evidence type="ECO:0000313" key="10">
    <source>
        <dbReference type="EMBL" id="QCT71644.1"/>
    </source>
</evidence>
<dbReference type="Pfam" id="PF12229">
    <property type="entry name" value="PG_binding_4"/>
    <property type="match status" value="2"/>
</dbReference>
<comment type="pathway">
    <text evidence="1 6">Cell wall biogenesis; peptidoglycan biosynthesis.</text>
</comment>
<dbReference type="KEGG" id="emt:CPZ25_010010"/>
<keyword evidence="8" id="KW-0812">Transmembrane</keyword>
<feature type="active site" description="Nucleophile" evidence="6">
    <location>
        <position position="527"/>
    </location>
</feature>
<evidence type="ECO:0000256" key="1">
    <source>
        <dbReference type="ARBA" id="ARBA00004752"/>
    </source>
</evidence>
<dbReference type="Gene3D" id="2.40.440.10">
    <property type="entry name" value="L,D-transpeptidase catalytic domain-like"/>
    <property type="match status" value="1"/>
</dbReference>
<dbReference type="InterPro" id="IPR005490">
    <property type="entry name" value="LD_TPept_cat_dom"/>
</dbReference>
<feature type="compositionally biased region" description="Basic and acidic residues" evidence="7">
    <location>
        <begin position="1"/>
        <end position="16"/>
    </location>
</feature>
<keyword evidence="8" id="KW-0472">Membrane</keyword>
<dbReference type="Proteomes" id="UP000218387">
    <property type="component" value="Chromosome"/>
</dbReference>
<dbReference type="SUPFAM" id="SSF141523">
    <property type="entry name" value="L,D-transpeptidase catalytic domain-like"/>
    <property type="match status" value="1"/>
</dbReference>
<dbReference type="GO" id="GO:0071555">
    <property type="term" value="P:cell wall organization"/>
    <property type="evidence" value="ECO:0007669"/>
    <property type="project" value="UniProtKB-UniRule"/>
</dbReference>
<dbReference type="PROSITE" id="PS52029">
    <property type="entry name" value="LD_TPASE"/>
    <property type="match status" value="1"/>
</dbReference>
<evidence type="ECO:0000259" key="9">
    <source>
        <dbReference type="PROSITE" id="PS52029"/>
    </source>
</evidence>
<reference evidence="10 11" key="1">
    <citation type="submission" date="2018-05" db="EMBL/GenBank/DDBJ databases">
        <title>Genome comparison of Eubacterium sp.</title>
        <authorList>
            <person name="Feng Y."/>
            <person name="Sanchez-Andrea I."/>
            <person name="Stams A.J.M."/>
            <person name="De Vos W.M."/>
        </authorList>
    </citation>
    <scope>NUCLEOTIDE SEQUENCE [LARGE SCALE GENOMIC DNA]</scope>
    <source>
        <strain evidence="10 11">YI</strain>
    </source>
</reference>
<keyword evidence="3 6" id="KW-0133">Cell shape</keyword>
<evidence type="ECO:0000313" key="11">
    <source>
        <dbReference type="Proteomes" id="UP000218387"/>
    </source>
</evidence>
<keyword evidence="4 6" id="KW-0573">Peptidoglycan synthesis</keyword>
<dbReference type="Gene3D" id="3.10.20.800">
    <property type="match status" value="1"/>
</dbReference>
<dbReference type="RefSeq" id="WP_096918690.1">
    <property type="nucleotide sequence ID" value="NZ_CP029487.1"/>
</dbReference>
<feature type="transmembrane region" description="Helical" evidence="8">
    <location>
        <begin position="102"/>
        <end position="124"/>
    </location>
</feature>
<dbReference type="InterPro" id="IPR038054">
    <property type="entry name" value="LD_TPept-like_central_sf"/>
</dbReference>
<evidence type="ECO:0000256" key="4">
    <source>
        <dbReference type="ARBA" id="ARBA00022984"/>
    </source>
</evidence>
<feature type="compositionally biased region" description="Acidic residues" evidence="7">
    <location>
        <begin position="62"/>
        <end position="92"/>
    </location>
</feature>
<name>A0A4P9C8B6_EUBML</name>
<dbReference type="EMBL" id="CP029487">
    <property type="protein sequence ID" value="QCT71644.1"/>
    <property type="molecule type" value="Genomic_DNA"/>
</dbReference>
<dbReference type="AlphaFoldDB" id="A0A4P9C8B6"/>
<dbReference type="PANTHER" id="PTHR30582:SF33">
    <property type="entry name" value="EXPORTED PROTEIN"/>
    <property type="match status" value="1"/>
</dbReference>
<keyword evidence="11" id="KW-1185">Reference proteome</keyword>
<dbReference type="GO" id="GO:0005576">
    <property type="term" value="C:extracellular region"/>
    <property type="evidence" value="ECO:0007669"/>
    <property type="project" value="TreeGrafter"/>
</dbReference>
<evidence type="ECO:0000256" key="8">
    <source>
        <dbReference type="SAM" id="Phobius"/>
    </source>
</evidence>
<evidence type="ECO:0000256" key="2">
    <source>
        <dbReference type="ARBA" id="ARBA00022679"/>
    </source>
</evidence>
<organism evidence="10 11">
    <name type="scientific">Eubacterium maltosivorans</name>
    <dbReference type="NCBI Taxonomy" id="2041044"/>
    <lineage>
        <taxon>Bacteria</taxon>
        <taxon>Bacillati</taxon>
        <taxon>Bacillota</taxon>
        <taxon>Clostridia</taxon>
        <taxon>Eubacteriales</taxon>
        <taxon>Eubacteriaceae</taxon>
        <taxon>Eubacterium</taxon>
    </lineage>
</organism>
<accession>A0A4P9C8B6</accession>
<keyword evidence="8" id="KW-1133">Transmembrane helix</keyword>
<feature type="active site" description="Proton donor/acceptor" evidence="6">
    <location>
        <position position="506"/>
    </location>
</feature>
<sequence>MDEKNLQDQREERTPEEQAIENASLFERPVPPEDAVIIDEPAAPEAQEETVIDPPRPPEGGTEGDADQAGEVLTFEEETPANDSGDGEEPPDSEEKKSHKKVWIGIGVGIGIILAIYLGLSFYFSTRFYFNTTMNGFNVTGKTAAQVDQEMQQNAATHTLTLKERGGKTETIAADQVNMRYISDGKISQMLNDQNAFAWPMSLVPSGHQDLEATFSYDDAQLTNALNQLQAVSGAEVVKVANAYPKFNGTSYTIEPEVTGNELDPAKLKDAVKNAILSGDTELDLEAAGCYKKPSFTKDSAKVKEAMDTMNKYLNAMVTYTFGDATEVLDKNTINTWLAVDGNMDVQFNQDLMTTYVANLSDKYDTYGITRSFQTSGGGSVSIAGGDYGWLIDQDEEVAALIPIIQAGQPVTREPVYAQTAASHSSPDYGNTYVEISLGGQYMWFYKNGGLVVGTPVVTGSLSGGFATPSGVYGLDYKAMNVTLKGEGYASPVTFWMPYAGDIGIHDASWRTDFGGNIYVNSGSHGCVNTPYAAAQAIYNGIEDGTPVIVY</sequence>
<dbReference type="GO" id="GO:0018104">
    <property type="term" value="P:peptidoglycan-protein cross-linking"/>
    <property type="evidence" value="ECO:0007669"/>
    <property type="project" value="TreeGrafter"/>
</dbReference>
<dbReference type="PANTHER" id="PTHR30582">
    <property type="entry name" value="L,D-TRANSPEPTIDASE"/>
    <property type="match status" value="1"/>
</dbReference>
<feature type="domain" description="L,D-TPase catalytic" evidence="9">
    <location>
        <begin position="432"/>
        <end position="551"/>
    </location>
</feature>